<dbReference type="PANTHER" id="PTHR13710:SF153">
    <property type="entry name" value="RECQ-LIKE DNA HELICASE BLM"/>
    <property type="match status" value="1"/>
</dbReference>
<organism evidence="13 14">
    <name type="scientific">Polyporus arcularius HHB13444</name>
    <dbReference type="NCBI Taxonomy" id="1314778"/>
    <lineage>
        <taxon>Eukaryota</taxon>
        <taxon>Fungi</taxon>
        <taxon>Dikarya</taxon>
        <taxon>Basidiomycota</taxon>
        <taxon>Agaricomycotina</taxon>
        <taxon>Agaricomycetes</taxon>
        <taxon>Polyporales</taxon>
        <taxon>Polyporaceae</taxon>
        <taxon>Polyporus</taxon>
    </lineage>
</organism>
<dbReference type="GO" id="GO:0016787">
    <property type="term" value="F:hydrolase activity"/>
    <property type="evidence" value="ECO:0007669"/>
    <property type="project" value="UniProtKB-KW"/>
</dbReference>
<dbReference type="InterPro" id="IPR002464">
    <property type="entry name" value="DNA/RNA_helicase_DEAH_CS"/>
</dbReference>
<dbReference type="Pfam" id="PF00271">
    <property type="entry name" value="Helicase_C"/>
    <property type="match status" value="1"/>
</dbReference>
<protein>
    <recommendedName>
        <fullName evidence="9">DNA 3'-5' helicase</fullName>
        <ecNumber evidence="9">5.6.2.4</ecNumber>
    </recommendedName>
</protein>
<feature type="region of interest" description="Disordered" evidence="10">
    <location>
        <begin position="1"/>
        <end position="40"/>
    </location>
</feature>
<dbReference type="EC" id="5.6.2.4" evidence="9"/>
<dbReference type="InterPro" id="IPR011545">
    <property type="entry name" value="DEAD/DEAH_box_helicase_dom"/>
</dbReference>
<dbReference type="InterPro" id="IPR001650">
    <property type="entry name" value="Helicase_C-like"/>
</dbReference>
<keyword evidence="4" id="KW-0067">ATP-binding</keyword>
<gene>
    <name evidence="13" type="ORF">K466DRAFT_604527</name>
</gene>
<evidence type="ECO:0000256" key="7">
    <source>
        <dbReference type="ARBA" id="ARBA00023242"/>
    </source>
</evidence>
<dbReference type="Gene3D" id="3.40.50.300">
    <property type="entry name" value="P-loop containing nucleotide triphosphate hydrolases"/>
    <property type="match status" value="2"/>
</dbReference>
<comment type="similarity">
    <text evidence="1">Belongs to the helicase family. RecQ subfamily.</text>
</comment>
<feature type="domain" description="Helicase C-terminal" evidence="12">
    <location>
        <begin position="259"/>
        <end position="417"/>
    </location>
</feature>
<dbReference type="GO" id="GO:0009378">
    <property type="term" value="F:four-way junction helicase activity"/>
    <property type="evidence" value="ECO:0007669"/>
    <property type="project" value="TreeGrafter"/>
</dbReference>
<keyword evidence="5" id="KW-0238">DNA-binding</keyword>
<keyword evidence="7" id="KW-0539">Nucleus</keyword>
<dbReference type="SMART" id="SM00490">
    <property type="entry name" value="HELICc"/>
    <property type="match status" value="1"/>
</dbReference>
<evidence type="ECO:0000256" key="6">
    <source>
        <dbReference type="ARBA" id="ARBA00023235"/>
    </source>
</evidence>
<evidence type="ECO:0000256" key="3">
    <source>
        <dbReference type="ARBA" id="ARBA00022801"/>
    </source>
</evidence>
<evidence type="ECO:0000256" key="8">
    <source>
        <dbReference type="ARBA" id="ARBA00034617"/>
    </source>
</evidence>
<keyword evidence="3 13" id="KW-0378">Hydrolase</keyword>
<accession>A0A5C3NVQ5</accession>
<sequence>MAPPTPCTPPSRIVPLGVASPDVPDTPRRRKQASGYGLQGTKRLTDALRPESLSKRLKKRLKLPFDPDPWQLELLSRLLRGFDAILCAGTGYGKSLIFEGLVVLGRKGKVVIVICPLKALERDQMEQANGKGLVALAINEDNSHELGIWEKARRTAQLLYLSPEMPMADGFARLWQDASFRKRLGALIVDEAHRVEEWGVDKFRPIYRDLCYLRHYTGFKIPFLGCTATARTLQHVMEESRIQNTKNPVLDLLNILPPAFTETTARTSIPKIIIYFDSENACREAVDTLRKCLPSHLRNAVYSFSSILSVKAKTLSWSRFSRGELRIVCTTDAAGMGCNAPNIVYIVTIGAPKSLSVVAQQWGRAGRDRKTQAVCLLLMPKWAFRPALPPTPAAAGPVQRLKGKKKDSVEPKSHTLQHAKLPKGVEEFINLGSEAHTSSAENRCLHAYLRETFAPETELTTYSDLTNSQWLDTGNRSNTW</sequence>
<evidence type="ECO:0000256" key="9">
    <source>
        <dbReference type="ARBA" id="ARBA00034808"/>
    </source>
</evidence>
<dbReference type="InterPro" id="IPR027417">
    <property type="entry name" value="P-loop_NTPase"/>
</dbReference>
<dbReference type="GO" id="GO:0003677">
    <property type="term" value="F:DNA binding"/>
    <property type="evidence" value="ECO:0007669"/>
    <property type="project" value="UniProtKB-KW"/>
</dbReference>
<name>A0A5C3NVQ5_9APHY</name>
<dbReference type="Proteomes" id="UP000308197">
    <property type="component" value="Unassembled WGS sequence"/>
</dbReference>
<reference evidence="13 14" key="1">
    <citation type="journal article" date="2019" name="Nat. Ecol. Evol.">
        <title>Megaphylogeny resolves global patterns of mushroom evolution.</title>
        <authorList>
            <person name="Varga T."/>
            <person name="Krizsan K."/>
            <person name="Foldi C."/>
            <person name="Dima B."/>
            <person name="Sanchez-Garcia M."/>
            <person name="Sanchez-Ramirez S."/>
            <person name="Szollosi G.J."/>
            <person name="Szarkandi J.G."/>
            <person name="Papp V."/>
            <person name="Albert L."/>
            <person name="Andreopoulos W."/>
            <person name="Angelini C."/>
            <person name="Antonin V."/>
            <person name="Barry K.W."/>
            <person name="Bougher N.L."/>
            <person name="Buchanan P."/>
            <person name="Buyck B."/>
            <person name="Bense V."/>
            <person name="Catcheside P."/>
            <person name="Chovatia M."/>
            <person name="Cooper J."/>
            <person name="Damon W."/>
            <person name="Desjardin D."/>
            <person name="Finy P."/>
            <person name="Geml J."/>
            <person name="Haridas S."/>
            <person name="Hughes K."/>
            <person name="Justo A."/>
            <person name="Karasinski D."/>
            <person name="Kautmanova I."/>
            <person name="Kiss B."/>
            <person name="Kocsube S."/>
            <person name="Kotiranta H."/>
            <person name="LaButti K.M."/>
            <person name="Lechner B.E."/>
            <person name="Liimatainen K."/>
            <person name="Lipzen A."/>
            <person name="Lukacs Z."/>
            <person name="Mihaltcheva S."/>
            <person name="Morgado L.N."/>
            <person name="Niskanen T."/>
            <person name="Noordeloos M.E."/>
            <person name="Ohm R.A."/>
            <person name="Ortiz-Santana B."/>
            <person name="Ovrebo C."/>
            <person name="Racz N."/>
            <person name="Riley R."/>
            <person name="Savchenko A."/>
            <person name="Shiryaev A."/>
            <person name="Soop K."/>
            <person name="Spirin V."/>
            <person name="Szebenyi C."/>
            <person name="Tomsovsky M."/>
            <person name="Tulloss R.E."/>
            <person name="Uehling J."/>
            <person name="Grigoriev I.V."/>
            <person name="Vagvolgyi C."/>
            <person name="Papp T."/>
            <person name="Martin F.M."/>
            <person name="Miettinen O."/>
            <person name="Hibbett D.S."/>
            <person name="Nagy L.G."/>
        </authorList>
    </citation>
    <scope>NUCLEOTIDE SEQUENCE [LARGE SCALE GENOMIC DNA]</scope>
    <source>
        <strain evidence="13 14">HHB13444</strain>
    </source>
</reference>
<dbReference type="InterPro" id="IPR014001">
    <property type="entry name" value="Helicase_ATP-bd"/>
</dbReference>
<dbReference type="PROSITE" id="PS00690">
    <property type="entry name" value="DEAH_ATP_HELICASE"/>
    <property type="match status" value="1"/>
</dbReference>
<dbReference type="InParanoid" id="A0A5C3NVQ5"/>
<evidence type="ECO:0000256" key="2">
    <source>
        <dbReference type="ARBA" id="ARBA00022741"/>
    </source>
</evidence>
<dbReference type="GO" id="GO:0043138">
    <property type="term" value="F:3'-5' DNA helicase activity"/>
    <property type="evidence" value="ECO:0007669"/>
    <property type="project" value="UniProtKB-EC"/>
</dbReference>
<dbReference type="PROSITE" id="PS51194">
    <property type="entry name" value="HELICASE_CTER"/>
    <property type="match status" value="1"/>
</dbReference>
<evidence type="ECO:0000259" key="11">
    <source>
        <dbReference type="PROSITE" id="PS51192"/>
    </source>
</evidence>
<dbReference type="PANTHER" id="PTHR13710">
    <property type="entry name" value="DNA HELICASE RECQ FAMILY MEMBER"/>
    <property type="match status" value="1"/>
</dbReference>
<evidence type="ECO:0000313" key="13">
    <source>
        <dbReference type="EMBL" id="TFK81404.1"/>
    </source>
</evidence>
<dbReference type="GO" id="GO:0000724">
    <property type="term" value="P:double-strand break repair via homologous recombination"/>
    <property type="evidence" value="ECO:0007669"/>
    <property type="project" value="TreeGrafter"/>
</dbReference>
<feature type="domain" description="Helicase ATP-binding" evidence="11">
    <location>
        <begin position="75"/>
        <end position="248"/>
    </location>
</feature>
<evidence type="ECO:0000256" key="5">
    <source>
        <dbReference type="ARBA" id="ARBA00023125"/>
    </source>
</evidence>
<evidence type="ECO:0000256" key="1">
    <source>
        <dbReference type="ARBA" id="ARBA00005446"/>
    </source>
</evidence>
<dbReference type="EMBL" id="ML211608">
    <property type="protein sequence ID" value="TFK81404.1"/>
    <property type="molecule type" value="Genomic_DNA"/>
</dbReference>
<dbReference type="GO" id="GO:0005524">
    <property type="term" value="F:ATP binding"/>
    <property type="evidence" value="ECO:0007669"/>
    <property type="project" value="UniProtKB-KW"/>
</dbReference>
<dbReference type="PROSITE" id="PS51192">
    <property type="entry name" value="HELICASE_ATP_BIND_1"/>
    <property type="match status" value="1"/>
</dbReference>
<dbReference type="GO" id="GO:0005737">
    <property type="term" value="C:cytoplasm"/>
    <property type="evidence" value="ECO:0007669"/>
    <property type="project" value="TreeGrafter"/>
</dbReference>
<dbReference type="AlphaFoldDB" id="A0A5C3NVQ5"/>
<evidence type="ECO:0000256" key="10">
    <source>
        <dbReference type="SAM" id="MobiDB-lite"/>
    </source>
</evidence>
<evidence type="ECO:0000313" key="14">
    <source>
        <dbReference type="Proteomes" id="UP000308197"/>
    </source>
</evidence>
<dbReference type="SMART" id="SM00487">
    <property type="entry name" value="DEXDc"/>
    <property type="match status" value="1"/>
</dbReference>
<proteinExistence type="inferred from homology"/>
<dbReference type="STRING" id="1314778.A0A5C3NVQ5"/>
<feature type="region of interest" description="Disordered" evidence="10">
    <location>
        <begin position="393"/>
        <end position="415"/>
    </location>
</feature>
<dbReference type="SUPFAM" id="SSF52540">
    <property type="entry name" value="P-loop containing nucleoside triphosphate hydrolases"/>
    <property type="match status" value="1"/>
</dbReference>
<evidence type="ECO:0000259" key="12">
    <source>
        <dbReference type="PROSITE" id="PS51194"/>
    </source>
</evidence>
<keyword evidence="14" id="KW-1185">Reference proteome</keyword>
<keyword evidence="2" id="KW-0547">Nucleotide-binding</keyword>
<dbReference type="GO" id="GO:0005634">
    <property type="term" value="C:nucleus"/>
    <property type="evidence" value="ECO:0007669"/>
    <property type="project" value="TreeGrafter"/>
</dbReference>
<dbReference type="GO" id="GO:0005694">
    <property type="term" value="C:chromosome"/>
    <property type="evidence" value="ECO:0007669"/>
    <property type="project" value="TreeGrafter"/>
</dbReference>
<comment type="catalytic activity">
    <reaction evidence="8">
        <text>Couples ATP hydrolysis with the unwinding of duplex DNA by translocating in the 3'-5' direction.</text>
        <dbReference type="EC" id="5.6.2.4"/>
    </reaction>
</comment>
<keyword evidence="6" id="KW-0413">Isomerase</keyword>
<evidence type="ECO:0000256" key="4">
    <source>
        <dbReference type="ARBA" id="ARBA00022840"/>
    </source>
</evidence>
<dbReference type="Pfam" id="PF00270">
    <property type="entry name" value="DEAD"/>
    <property type="match status" value="1"/>
</dbReference>